<gene>
    <name evidence="1" type="ORF">FH063_004261</name>
</gene>
<sequence>MFKKSTWQRIAAVFAGLVAIVSFADAVLTLCQNAALL</sequence>
<proteinExistence type="predicted"/>
<evidence type="ECO:0000313" key="2">
    <source>
        <dbReference type="Proteomes" id="UP000325333"/>
    </source>
</evidence>
<comment type="caution">
    <text evidence="1">The sequence shown here is derived from an EMBL/GenBank/DDBJ whole genome shotgun (WGS) entry which is preliminary data.</text>
</comment>
<reference evidence="1 2" key="1">
    <citation type="submission" date="2019-07" db="EMBL/GenBank/DDBJ databases">
        <title>Genome sequencing of the stress-tolerant strain Azospirillum brasilense Az19.</title>
        <authorList>
            <person name="Maroniche G.A."/>
            <person name="Garcia J.E."/>
            <person name="Pagnussat L."/>
            <person name="Amenta M."/>
            <person name="Creus C.M."/>
        </authorList>
    </citation>
    <scope>NUCLEOTIDE SEQUENCE [LARGE SCALE GENOMIC DNA]</scope>
    <source>
        <strain evidence="1 2">Az19</strain>
    </source>
</reference>
<dbReference type="Proteomes" id="UP000325333">
    <property type="component" value="Unassembled WGS sequence"/>
</dbReference>
<organism evidence="1 2">
    <name type="scientific">Azospirillum argentinense</name>
    <dbReference type="NCBI Taxonomy" id="2970906"/>
    <lineage>
        <taxon>Bacteria</taxon>
        <taxon>Pseudomonadati</taxon>
        <taxon>Pseudomonadota</taxon>
        <taxon>Alphaproteobacteria</taxon>
        <taxon>Rhodospirillales</taxon>
        <taxon>Azospirillaceae</taxon>
        <taxon>Azospirillum</taxon>
    </lineage>
</organism>
<dbReference type="AlphaFoldDB" id="A0A5B0KNL9"/>
<accession>A0A5B0KNL9</accession>
<name>A0A5B0KNL9_9PROT</name>
<dbReference type="EMBL" id="VEWN01000027">
    <property type="protein sequence ID" value="KAA1052484.1"/>
    <property type="molecule type" value="Genomic_DNA"/>
</dbReference>
<protein>
    <submittedName>
        <fullName evidence="1">Uncharacterized protein</fullName>
    </submittedName>
</protein>
<evidence type="ECO:0000313" key="1">
    <source>
        <dbReference type="EMBL" id="KAA1052484.1"/>
    </source>
</evidence>